<dbReference type="PATRIC" id="fig|476272.21.peg.1442"/>
<dbReference type="FunFam" id="3.40.50.1970:FF:000003">
    <property type="entry name" value="Alcohol dehydrogenase, iron-containing"/>
    <property type="match status" value="1"/>
</dbReference>
<dbReference type="eggNOG" id="COG1454">
    <property type="taxonomic scope" value="Bacteria"/>
</dbReference>
<evidence type="ECO:0000259" key="2">
    <source>
        <dbReference type="Pfam" id="PF00465"/>
    </source>
</evidence>
<dbReference type="GO" id="GO:0046872">
    <property type="term" value="F:metal ion binding"/>
    <property type="evidence" value="ECO:0007669"/>
    <property type="project" value="InterPro"/>
</dbReference>
<gene>
    <name evidence="4" type="ORF">RUMHYD_02009</name>
</gene>
<dbReference type="InterPro" id="IPR056798">
    <property type="entry name" value="ADH_Fe_C"/>
</dbReference>
<dbReference type="EMBL" id="ACBZ01000102">
    <property type="protein sequence ID" value="EEG49081.1"/>
    <property type="molecule type" value="Genomic_DNA"/>
</dbReference>
<proteinExistence type="predicted"/>
<dbReference type="HOGENOM" id="CLU_007207_0_4_9"/>
<dbReference type="GO" id="GO:0004022">
    <property type="term" value="F:alcohol dehydrogenase (NAD+) activity"/>
    <property type="evidence" value="ECO:0007669"/>
    <property type="project" value="UniProtKB-ARBA"/>
</dbReference>
<dbReference type="Pfam" id="PF00465">
    <property type="entry name" value="Fe-ADH"/>
    <property type="match status" value="1"/>
</dbReference>
<dbReference type="GeneID" id="86820831"/>
<dbReference type="Proteomes" id="UP000003100">
    <property type="component" value="Unassembled WGS sequence"/>
</dbReference>
<evidence type="ECO:0000313" key="5">
    <source>
        <dbReference type="Proteomes" id="UP000003100"/>
    </source>
</evidence>
<keyword evidence="5" id="KW-1185">Reference proteome</keyword>
<dbReference type="CDD" id="cd08185">
    <property type="entry name" value="Fe-ADH-like"/>
    <property type="match status" value="1"/>
</dbReference>
<reference evidence="4 5" key="1">
    <citation type="submission" date="2009-01" db="EMBL/GenBank/DDBJ databases">
        <authorList>
            <person name="Fulton L."/>
            <person name="Clifton S."/>
            <person name="Fulton B."/>
            <person name="Xu J."/>
            <person name="Minx P."/>
            <person name="Pepin K.H."/>
            <person name="Johnson M."/>
            <person name="Bhonagiri V."/>
            <person name="Nash W.E."/>
            <person name="Mardis E.R."/>
            <person name="Wilson R.K."/>
        </authorList>
    </citation>
    <scope>NUCLEOTIDE SEQUENCE [LARGE SCALE GENOMIC DNA]</scope>
    <source>
        <strain evidence="5">DSM 10507 / JCM 14656 / S5a33</strain>
    </source>
</reference>
<dbReference type="PANTHER" id="PTHR11496">
    <property type="entry name" value="ALCOHOL DEHYDROGENASE"/>
    <property type="match status" value="1"/>
</dbReference>
<evidence type="ECO:0000313" key="4">
    <source>
        <dbReference type="EMBL" id="EEG49081.1"/>
    </source>
</evidence>
<dbReference type="Gene3D" id="1.20.1090.10">
    <property type="entry name" value="Dehydroquinate synthase-like - alpha domain"/>
    <property type="match status" value="1"/>
</dbReference>
<accession>C0CMC8</accession>
<dbReference type="InterPro" id="IPR001670">
    <property type="entry name" value="ADH_Fe/GldA"/>
</dbReference>
<feature type="domain" description="Fe-containing alcohol dehydrogenase-like C-terminal" evidence="3">
    <location>
        <begin position="188"/>
        <end position="378"/>
    </location>
</feature>
<dbReference type="InterPro" id="IPR039697">
    <property type="entry name" value="Alcohol_dehydrogenase_Fe"/>
</dbReference>
<sequence>MSDFQYYVPTKVYFGNGSLEKLATMDLPGKKAMICMTEGVRQYAGKIVELLEQNGVSTVIFDQVQPNPNSTGVMKAVALAQENGVDFLIGLGGGSSVDTAKAAAVVMANGGDVWEYMGGMTGKLKPVKRALPVVAISTTSGTGTEVNPFAVITKEETCEKIDLSSEAVYPAISIIDPTLQMTVPAALTACQGMDVLFHSAEGYIANCATPISNLYALESIKLVARYLPRAVKDGSDLEAREGMCLANLYAGIVESTSASTSEHAIGHSLGAMHTSTPHGMALCLVCVECFKYYARYVPQLLADMAEAVGYPKTPESFVEFLEDLLEQVGLARIDYTQWGITPERAEEYARNSYEVTQVLHDSDIHPMPLEDCVGIIERSLARAVNKEE</sequence>
<dbReference type="SUPFAM" id="SSF56796">
    <property type="entry name" value="Dehydroquinate synthase-like"/>
    <property type="match status" value="1"/>
</dbReference>
<organism evidence="4 5">
    <name type="scientific">Blautia hydrogenotrophica (strain DSM 10507 / JCM 14656 / S5a33)</name>
    <name type="common">Ruminococcus hydrogenotrophicus</name>
    <dbReference type="NCBI Taxonomy" id="476272"/>
    <lineage>
        <taxon>Bacteria</taxon>
        <taxon>Bacillati</taxon>
        <taxon>Bacillota</taxon>
        <taxon>Clostridia</taxon>
        <taxon>Lachnospirales</taxon>
        <taxon>Lachnospiraceae</taxon>
        <taxon>Blautia</taxon>
    </lineage>
</organism>
<dbReference type="AlphaFoldDB" id="C0CMC8"/>
<feature type="domain" description="Alcohol dehydrogenase iron-type/glycerol dehydrogenase GldA" evidence="2">
    <location>
        <begin position="9"/>
        <end position="177"/>
    </location>
</feature>
<keyword evidence="1" id="KW-0560">Oxidoreductase</keyword>
<name>C0CMC8_BLAHS</name>
<dbReference type="Gene3D" id="3.40.50.1970">
    <property type="match status" value="1"/>
</dbReference>
<evidence type="ECO:0000256" key="1">
    <source>
        <dbReference type="ARBA" id="ARBA00023002"/>
    </source>
</evidence>
<protein>
    <submittedName>
        <fullName evidence="4">Uncharacterized protein</fullName>
    </submittedName>
</protein>
<dbReference type="RefSeq" id="WP_005948985.1">
    <property type="nucleotide sequence ID" value="NZ_CP136423.1"/>
</dbReference>
<dbReference type="Pfam" id="PF25137">
    <property type="entry name" value="ADH_Fe_C"/>
    <property type="match status" value="1"/>
</dbReference>
<reference evidence="4 5" key="2">
    <citation type="submission" date="2009-02" db="EMBL/GenBank/DDBJ databases">
        <title>Draft genome sequence of Blautia hydrogenotrophica DSM 10507 (Ruminococcus hydrogenotrophicus DSM 10507).</title>
        <authorList>
            <person name="Sudarsanam P."/>
            <person name="Ley R."/>
            <person name="Guruge J."/>
            <person name="Turnbaugh P.J."/>
            <person name="Mahowald M."/>
            <person name="Liep D."/>
            <person name="Gordon J."/>
        </authorList>
    </citation>
    <scope>NUCLEOTIDE SEQUENCE [LARGE SCALE GENOMIC DNA]</scope>
    <source>
        <strain evidence="5">DSM 10507 / JCM 14656 / S5a33</strain>
    </source>
</reference>
<dbReference type="PANTHER" id="PTHR11496:SF104">
    <property type="entry name" value="3-DEOXY-ALPHA-D-MANNO-OCTULOSONATE 8-OXIDASE"/>
    <property type="match status" value="1"/>
</dbReference>
<comment type="caution">
    <text evidence="4">The sequence shown here is derived from an EMBL/GenBank/DDBJ whole genome shotgun (WGS) entry which is preliminary data.</text>
</comment>
<evidence type="ECO:0000259" key="3">
    <source>
        <dbReference type="Pfam" id="PF25137"/>
    </source>
</evidence>